<dbReference type="NCBIfam" id="NF001109">
    <property type="entry name" value="PRK00136.1"/>
    <property type="match status" value="1"/>
</dbReference>
<keyword evidence="2 8" id="KW-0699">rRNA-binding</keyword>
<dbReference type="GO" id="GO:0019843">
    <property type="term" value="F:rRNA binding"/>
    <property type="evidence" value="ECO:0007669"/>
    <property type="project" value="UniProtKB-UniRule"/>
</dbReference>
<reference evidence="10 11" key="1">
    <citation type="journal article" date="2021" name="Nat. Commun.">
        <title>Isolation of a member of the candidate phylum Atribacteria reveals a unique cell membrane structure.</title>
        <authorList>
            <person name="Taiki K."/>
            <person name="Nobu M.K."/>
            <person name="Kusada H."/>
            <person name="Meng X.-Y."/>
            <person name="Hosoki N."/>
            <person name="Uematsu K."/>
            <person name="Yoshioka H."/>
            <person name="Kamagata Y."/>
            <person name="Tamaki H."/>
        </authorList>
    </citation>
    <scope>NUCLEOTIDE SEQUENCE [LARGE SCALE GENOMIC DNA]</scope>
    <source>
        <strain evidence="10 11">RT761</strain>
    </source>
</reference>
<dbReference type="InterPro" id="IPR000630">
    <property type="entry name" value="Ribosomal_uS8"/>
</dbReference>
<dbReference type="FunFam" id="3.30.1490.10:FF:000001">
    <property type="entry name" value="30S ribosomal protein S8"/>
    <property type="match status" value="1"/>
</dbReference>
<dbReference type="FunFam" id="3.30.1370.30:FF:000002">
    <property type="entry name" value="30S ribosomal protein S8"/>
    <property type="match status" value="1"/>
</dbReference>
<dbReference type="InterPro" id="IPR047863">
    <property type="entry name" value="Ribosomal_uS8_CS"/>
</dbReference>
<keyword evidence="11" id="KW-1185">Reference proteome</keyword>
<comment type="function">
    <text evidence="8">One of the primary rRNA binding proteins, it binds directly to 16S rRNA central domain where it helps coordinate assembly of the platform of the 30S subunit.</text>
</comment>
<dbReference type="GO" id="GO:1990904">
    <property type="term" value="C:ribonucleoprotein complex"/>
    <property type="evidence" value="ECO:0007669"/>
    <property type="project" value="UniProtKB-KW"/>
</dbReference>
<dbReference type="PROSITE" id="PS00053">
    <property type="entry name" value="RIBOSOMAL_S8"/>
    <property type="match status" value="1"/>
</dbReference>
<dbReference type="GO" id="GO:0003735">
    <property type="term" value="F:structural constituent of ribosome"/>
    <property type="evidence" value="ECO:0007669"/>
    <property type="project" value="InterPro"/>
</dbReference>
<dbReference type="GO" id="GO:0005737">
    <property type="term" value="C:cytoplasm"/>
    <property type="evidence" value="ECO:0007669"/>
    <property type="project" value="UniProtKB-ARBA"/>
</dbReference>
<evidence type="ECO:0000256" key="9">
    <source>
        <dbReference type="RuleBase" id="RU003660"/>
    </source>
</evidence>
<keyword evidence="4 8" id="KW-0689">Ribosomal protein</keyword>
<evidence type="ECO:0000256" key="8">
    <source>
        <dbReference type="HAMAP-Rule" id="MF_01302"/>
    </source>
</evidence>
<evidence type="ECO:0000256" key="2">
    <source>
        <dbReference type="ARBA" id="ARBA00022730"/>
    </source>
</evidence>
<evidence type="ECO:0000256" key="6">
    <source>
        <dbReference type="ARBA" id="ARBA00035258"/>
    </source>
</evidence>
<dbReference type="SUPFAM" id="SSF56047">
    <property type="entry name" value="Ribosomal protein S8"/>
    <property type="match status" value="1"/>
</dbReference>
<dbReference type="Proteomes" id="UP000594463">
    <property type="component" value="Chromosome"/>
</dbReference>
<evidence type="ECO:0000256" key="1">
    <source>
        <dbReference type="ARBA" id="ARBA00006471"/>
    </source>
</evidence>
<protein>
    <recommendedName>
        <fullName evidence="6 8">Small ribosomal subunit protein uS8</fullName>
    </recommendedName>
</protein>
<dbReference type="KEGG" id="alam:RT761_02609"/>
<sequence>MAHTDPIADMLTRIRNSLKARENSVLVPYSKLKGELARILKEEGYIQSYKIVARENKSSDMIIDLKYGMKKERIINGLKRISKPGLRIYAGKDEIPVLLGGMGTVIVSTSQGIMTGKAAKKSGVGGEVICYIW</sequence>
<dbReference type="HAMAP" id="MF_01302_B">
    <property type="entry name" value="Ribosomal_uS8_B"/>
    <property type="match status" value="1"/>
</dbReference>
<evidence type="ECO:0000313" key="10">
    <source>
        <dbReference type="EMBL" id="QPM69377.1"/>
    </source>
</evidence>
<name>A0A7T1F3Z3_ATRLM</name>
<keyword evidence="3 8" id="KW-0694">RNA-binding</keyword>
<dbReference type="Pfam" id="PF00410">
    <property type="entry name" value="Ribosomal_S8"/>
    <property type="match status" value="1"/>
</dbReference>
<comment type="subunit">
    <text evidence="7 8">Part of the 30S ribosomal subunit. Contacts proteins S5 and S12.</text>
</comment>
<organism evidence="10 11">
    <name type="scientific">Atribacter laminatus</name>
    <dbReference type="NCBI Taxonomy" id="2847778"/>
    <lineage>
        <taxon>Bacteria</taxon>
        <taxon>Pseudomonadati</taxon>
        <taxon>Atribacterota</taxon>
        <taxon>Atribacteria</taxon>
        <taxon>Atribacterales</taxon>
        <taxon>Atribacteraceae</taxon>
        <taxon>Atribacter</taxon>
    </lineage>
</organism>
<evidence type="ECO:0000313" key="11">
    <source>
        <dbReference type="Proteomes" id="UP000594463"/>
    </source>
</evidence>
<evidence type="ECO:0000256" key="4">
    <source>
        <dbReference type="ARBA" id="ARBA00022980"/>
    </source>
</evidence>
<dbReference type="RefSeq" id="WP_218111854.1">
    <property type="nucleotide sequence ID" value="NZ_CP065383.1"/>
</dbReference>
<dbReference type="PANTHER" id="PTHR11758">
    <property type="entry name" value="40S RIBOSOMAL PROTEIN S15A"/>
    <property type="match status" value="1"/>
</dbReference>
<proteinExistence type="inferred from homology"/>
<dbReference type="InterPro" id="IPR035987">
    <property type="entry name" value="Ribosomal_uS8_sf"/>
</dbReference>
<evidence type="ECO:0000256" key="3">
    <source>
        <dbReference type="ARBA" id="ARBA00022884"/>
    </source>
</evidence>
<keyword evidence="5 8" id="KW-0687">Ribonucleoprotein</keyword>
<dbReference type="EMBL" id="CP065383">
    <property type="protein sequence ID" value="QPM69377.1"/>
    <property type="molecule type" value="Genomic_DNA"/>
</dbReference>
<comment type="similarity">
    <text evidence="1 8 9">Belongs to the universal ribosomal protein uS8 family.</text>
</comment>
<dbReference type="GO" id="GO:0005840">
    <property type="term" value="C:ribosome"/>
    <property type="evidence" value="ECO:0007669"/>
    <property type="project" value="UniProtKB-KW"/>
</dbReference>
<dbReference type="Gene3D" id="3.30.1490.10">
    <property type="match status" value="1"/>
</dbReference>
<dbReference type="GO" id="GO:0006412">
    <property type="term" value="P:translation"/>
    <property type="evidence" value="ECO:0007669"/>
    <property type="project" value="UniProtKB-UniRule"/>
</dbReference>
<gene>
    <name evidence="8 10" type="primary">rpsH</name>
    <name evidence="10" type="ORF">RT761_02609</name>
</gene>
<accession>A0A7T1F3Z3</accession>
<dbReference type="Gene3D" id="3.30.1370.30">
    <property type="match status" value="1"/>
</dbReference>
<dbReference type="AlphaFoldDB" id="A0A7T1F3Z3"/>
<evidence type="ECO:0000256" key="5">
    <source>
        <dbReference type="ARBA" id="ARBA00023274"/>
    </source>
</evidence>
<evidence type="ECO:0000256" key="7">
    <source>
        <dbReference type="ARBA" id="ARBA00046740"/>
    </source>
</evidence>